<sequence length="434" mass="49367">MASYDFPVLRNITNGEHEIKITKSPYHIGRYMGADYVIKDKFISRRQCTIKYTENGWILQDCSTNGTKVNEEIYKQSSSPPLKNYDKISFDNTYHIFRFLLNAPKDSSPSPESNFDDNNISDEVLNDLVDVLEFCPNISSENDCEILVVPEKDSDDYLLVRFLQDSQTVNSISPTDNNKEANTVAVASIGNKIDPTCVIDLTSSPDCSTEISKIKSEQTISLMKSKRCHSPVSSTTEERANRKLCIEKSQYNEMEEELICTICTCVFIKPVTLSCSHTFCNYCITTWKNKKPECPICRVAIRSLNRTLVLDNIIEKFLENVPLEVRQQREDNIKERDQIEKKMTKSTKVIESNYGGPYQIMFGEYHDPMREVTVHTTISSSSYAITINSSTSTLDSSNESSDSESWVPRPYYGGYGRCYLCEGEGHWANGCPFK</sequence>
<accession>A0ABD1EVX5</accession>
<evidence type="ECO:0000256" key="4">
    <source>
        <dbReference type="ARBA" id="ARBA00022771"/>
    </source>
</evidence>
<dbReference type="EMBL" id="JBDJPC010000005">
    <property type="protein sequence ID" value="KAL1502586.1"/>
    <property type="molecule type" value="Genomic_DNA"/>
</dbReference>
<feature type="domain" description="FHA" evidence="7">
    <location>
        <begin position="26"/>
        <end position="74"/>
    </location>
</feature>
<dbReference type="CDD" id="cd00060">
    <property type="entry name" value="FHA"/>
    <property type="match status" value="1"/>
</dbReference>
<evidence type="ECO:0000313" key="9">
    <source>
        <dbReference type="EMBL" id="KAL1502586.1"/>
    </source>
</evidence>
<feature type="domain" description="RING-type" evidence="8">
    <location>
        <begin position="260"/>
        <end position="298"/>
    </location>
</feature>
<evidence type="ECO:0000256" key="6">
    <source>
        <dbReference type="PROSITE-ProRule" id="PRU00175"/>
    </source>
</evidence>
<keyword evidence="3" id="KW-0479">Metal-binding</keyword>
<dbReference type="Pfam" id="PF13639">
    <property type="entry name" value="zf-RING_2"/>
    <property type="match status" value="1"/>
</dbReference>
<dbReference type="SUPFAM" id="SSF49879">
    <property type="entry name" value="SMAD/FHA domain"/>
    <property type="match status" value="1"/>
</dbReference>
<dbReference type="Pfam" id="PF00498">
    <property type="entry name" value="FHA"/>
    <property type="match status" value="1"/>
</dbReference>
<comment type="similarity">
    <text evidence="1">Belongs to the CHFR family.</text>
</comment>
<dbReference type="PROSITE" id="PS00518">
    <property type="entry name" value="ZF_RING_1"/>
    <property type="match status" value="1"/>
</dbReference>
<evidence type="ECO:0000313" key="10">
    <source>
        <dbReference type="Proteomes" id="UP001566132"/>
    </source>
</evidence>
<dbReference type="SUPFAM" id="SSF57756">
    <property type="entry name" value="Retrovirus zinc finger-like domains"/>
    <property type="match status" value="1"/>
</dbReference>
<gene>
    <name evidence="9" type="ORF">ABEB36_007709</name>
</gene>
<dbReference type="SMART" id="SM00184">
    <property type="entry name" value="RING"/>
    <property type="match status" value="1"/>
</dbReference>
<dbReference type="InterPro" id="IPR001841">
    <property type="entry name" value="Znf_RING"/>
</dbReference>
<name>A0ABD1EVX5_HYPHA</name>
<dbReference type="InterPro" id="IPR000253">
    <property type="entry name" value="FHA_dom"/>
</dbReference>
<keyword evidence="5" id="KW-0862">Zinc</keyword>
<dbReference type="Gene3D" id="3.30.40.10">
    <property type="entry name" value="Zinc/RING finger domain, C3HC4 (zinc finger)"/>
    <property type="match status" value="1"/>
</dbReference>
<dbReference type="PROSITE" id="PS50006">
    <property type="entry name" value="FHA_DOMAIN"/>
    <property type="match status" value="1"/>
</dbReference>
<dbReference type="SMART" id="SM00240">
    <property type="entry name" value="FHA"/>
    <property type="match status" value="1"/>
</dbReference>
<dbReference type="GO" id="GO:0008270">
    <property type="term" value="F:zinc ion binding"/>
    <property type="evidence" value="ECO:0007669"/>
    <property type="project" value="UniProtKB-KW"/>
</dbReference>
<dbReference type="AlphaFoldDB" id="A0ABD1EVX5"/>
<dbReference type="Proteomes" id="UP001566132">
    <property type="component" value="Unassembled WGS sequence"/>
</dbReference>
<dbReference type="Gene3D" id="2.60.200.20">
    <property type="match status" value="1"/>
</dbReference>
<evidence type="ECO:0000256" key="5">
    <source>
        <dbReference type="ARBA" id="ARBA00022833"/>
    </source>
</evidence>
<dbReference type="SUPFAM" id="SSF57850">
    <property type="entry name" value="RING/U-box"/>
    <property type="match status" value="1"/>
</dbReference>
<keyword evidence="4 6" id="KW-0863">Zinc-finger</keyword>
<keyword evidence="10" id="KW-1185">Reference proteome</keyword>
<dbReference type="PROSITE" id="PS50089">
    <property type="entry name" value="ZF_RING_2"/>
    <property type="match status" value="1"/>
</dbReference>
<dbReference type="InterPro" id="IPR017907">
    <property type="entry name" value="Znf_RING_CS"/>
</dbReference>
<evidence type="ECO:0000259" key="8">
    <source>
        <dbReference type="PROSITE" id="PS50089"/>
    </source>
</evidence>
<evidence type="ECO:0000256" key="1">
    <source>
        <dbReference type="ARBA" id="ARBA00005797"/>
    </source>
</evidence>
<dbReference type="InterPro" id="IPR052256">
    <property type="entry name" value="E3_ubiquitin-ligase_CHFR"/>
</dbReference>
<proteinExistence type="inferred from homology"/>
<comment type="caution">
    <text evidence="9">The sequence shown here is derived from an EMBL/GenBank/DDBJ whole genome shotgun (WGS) entry which is preliminary data.</text>
</comment>
<reference evidence="9 10" key="1">
    <citation type="submission" date="2024-05" db="EMBL/GenBank/DDBJ databases">
        <title>Genetic variation in Jamaican populations of the coffee berry borer (Hypothenemus hampei).</title>
        <authorList>
            <person name="Errbii M."/>
            <person name="Myrie A."/>
        </authorList>
    </citation>
    <scope>NUCLEOTIDE SEQUENCE [LARGE SCALE GENOMIC DNA]</scope>
    <source>
        <strain evidence="9">JA-Hopewell-2020-01-JO</strain>
        <tissue evidence="9">Whole body</tissue>
    </source>
</reference>
<dbReference type="InterPro" id="IPR013083">
    <property type="entry name" value="Znf_RING/FYVE/PHD"/>
</dbReference>
<protein>
    <recommendedName>
        <fullName evidence="2">E3 ubiquitin-protein ligase CHFR</fullName>
    </recommendedName>
</protein>
<evidence type="ECO:0000256" key="2">
    <source>
        <dbReference type="ARBA" id="ARBA00017908"/>
    </source>
</evidence>
<evidence type="ECO:0000256" key="3">
    <source>
        <dbReference type="ARBA" id="ARBA00022723"/>
    </source>
</evidence>
<evidence type="ECO:0000259" key="7">
    <source>
        <dbReference type="PROSITE" id="PS50006"/>
    </source>
</evidence>
<organism evidence="9 10">
    <name type="scientific">Hypothenemus hampei</name>
    <name type="common">Coffee berry borer</name>
    <dbReference type="NCBI Taxonomy" id="57062"/>
    <lineage>
        <taxon>Eukaryota</taxon>
        <taxon>Metazoa</taxon>
        <taxon>Ecdysozoa</taxon>
        <taxon>Arthropoda</taxon>
        <taxon>Hexapoda</taxon>
        <taxon>Insecta</taxon>
        <taxon>Pterygota</taxon>
        <taxon>Neoptera</taxon>
        <taxon>Endopterygota</taxon>
        <taxon>Coleoptera</taxon>
        <taxon>Polyphaga</taxon>
        <taxon>Cucujiformia</taxon>
        <taxon>Curculionidae</taxon>
        <taxon>Scolytinae</taxon>
        <taxon>Hypothenemus</taxon>
    </lineage>
</organism>
<dbReference type="InterPro" id="IPR036875">
    <property type="entry name" value="Znf_CCHC_sf"/>
</dbReference>
<dbReference type="InterPro" id="IPR008984">
    <property type="entry name" value="SMAD_FHA_dom_sf"/>
</dbReference>
<dbReference type="PANTHER" id="PTHR16079:SF4">
    <property type="entry name" value="E3 UBIQUITIN-PROTEIN LIGASE CHFR"/>
    <property type="match status" value="1"/>
</dbReference>
<dbReference type="PANTHER" id="PTHR16079">
    <property type="entry name" value="UBIQUITIN LIGASE PROTEIN CHFR"/>
    <property type="match status" value="1"/>
</dbReference>